<protein>
    <recommendedName>
        <fullName evidence="2">NACHT domain-containing protein</fullName>
    </recommendedName>
</protein>
<dbReference type="Proteomes" id="UP001499895">
    <property type="component" value="Unassembled WGS sequence"/>
</dbReference>
<keyword evidence="4" id="KW-1185">Reference proteome</keyword>
<dbReference type="Pfam" id="PF05729">
    <property type="entry name" value="NACHT"/>
    <property type="match status" value="1"/>
</dbReference>
<reference evidence="4" key="1">
    <citation type="journal article" date="2019" name="Int. J. Syst. Evol. Microbiol.">
        <title>The Global Catalogue of Microorganisms (GCM) 10K type strain sequencing project: providing services to taxonomists for standard genome sequencing and annotation.</title>
        <authorList>
            <consortium name="The Broad Institute Genomics Platform"/>
            <consortium name="The Broad Institute Genome Sequencing Center for Infectious Disease"/>
            <person name="Wu L."/>
            <person name="Ma J."/>
        </authorList>
    </citation>
    <scope>NUCLEOTIDE SEQUENCE [LARGE SCALE GENOMIC DNA]</scope>
    <source>
        <strain evidence="4">JCM 10649</strain>
    </source>
</reference>
<keyword evidence="1" id="KW-1133">Transmembrane helix</keyword>
<feature type="transmembrane region" description="Helical" evidence="1">
    <location>
        <begin position="549"/>
        <end position="569"/>
    </location>
</feature>
<evidence type="ECO:0000313" key="4">
    <source>
        <dbReference type="Proteomes" id="UP001499895"/>
    </source>
</evidence>
<dbReference type="EMBL" id="BAAAHB010000105">
    <property type="protein sequence ID" value="GAA0488381.1"/>
    <property type="molecule type" value="Genomic_DNA"/>
</dbReference>
<feature type="transmembrane region" description="Helical" evidence="1">
    <location>
        <begin position="469"/>
        <end position="487"/>
    </location>
</feature>
<feature type="transmembrane region" description="Helical" evidence="1">
    <location>
        <begin position="622"/>
        <end position="646"/>
    </location>
</feature>
<keyword evidence="1" id="KW-0812">Transmembrane</keyword>
<feature type="transmembrane region" description="Helical" evidence="1">
    <location>
        <begin position="38"/>
        <end position="57"/>
    </location>
</feature>
<feature type="domain" description="NACHT" evidence="2">
    <location>
        <begin position="160"/>
        <end position="293"/>
    </location>
</feature>
<feature type="transmembrane region" description="Helical" evidence="1">
    <location>
        <begin position="12"/>
        <end position="32"/>
    </location>
</feature>
<dbReference type="SUPFAM" id="SSF52540">
    <property type="entry name" value="P-loop containing nucleoside triphosphate hydrolases"/>
    <property type="match status" value="1"/>
</dbReference>
<comment type="caution">
    <text evidence="3">The sequence shown here is derived from an EMBL/GenBank/DDBJ whole genome shotgun (WGS) entry which is preliminary data.</text>
</comment>
<dbReference type="Gene3D" id="3.40.50.300">
    <property type="entry name" value="P-loop containing nucleotide triphosphate hydrolases"/>
    <property type="match status" value="1"/>
</dbReference>
<sequence>MAGTRARVRRIGRLYAVLTFGGMAATVYLAYRGGGLDAALPALPPTFAVAFLTWAAYRDDRSEAARRALPAVAEELAGAVQVQWSAELGRRLLVRPLPPTVSWTAAPAELSVPWRELTKAARRWPGGPPSNPADWATGPAGLEGQEEEIAEVFLHRVPTRRLVLLGEPGSGKTILLVRLLLGLLERRGVGGGPVPVLFSVASLEPGPDPVRDREDALYTWMAGQLERDHRTLADPAPPAYGDVSLARALLDSKMIIPVLDGFDELPDERRRRAMAVVNGSLPLDQPMVLSCRSTEYRRMLRHAAPLADAAAIELRPLDSAEVGEYLRATAYGDGARTAAAAAAVEERWGEVLGRLGGACPVARTLATPLGVSLARAVYNPEGAPGSPTPPSSRGPSELLVYATREEVERHLFGAFIRTAYRPRPRRPCPWTDVEARRTFVVLAHHMRDNLTGSTEIAWWELHRALPVRWARLLVAGSAAIAVAAVPWSVAGPAAGLGAGLSVGAVAVLATAQRRRPANRISWSWRQSKVVPGTVAGMVTGFAVGPVTGIRFALVSVLAIGFVVGFMTGLRPEPLDVTAWGSPSGSLAHDRRTARRIMLLWALAAGPVAGLIADLVAGRTAAVVAAPVVGVVTGLAIGFGETAWGLFSLTQVYLRIRKGTPRDLMAFLADAHSERGVLRRTGAVYQFRHLNLQRHLEAQELDIG</sequence>
<dbReference type="InterPro" id="IPR007111">
    <property type="entry name" value="NACHT_NTPase"/>
</dbReference>
<dbReference type="RefSeq" id="WP_344096164.1">
    <property type="nucleotide sequence ID" value="NZ_BAAAHB010000105.1"/>
</dbReference>
<evidence type="ECO:0000256" key="1">
    <source>
        <dbReference type="SAM" id="Phobius"/>
    </source>
</evidence>
<feature type="transmembrane region" description="Helical" evidence="1">
    <location>
        <begin position="596"/>
        <end position="616"/>
    </location>
</feature>
<evidence type="ECO:0000313" key="3">
    <source>
        <dbReference type="EMBL" id="GAA0488381.1"/>
    </source>
</evidence>
<name>A0ABP3KWM6_9ACTN</name>
<evidence type="ECO:0000259" key="2">
    <source>
        <dbReference type="PROSITE" id="PS50837"/>
    </source>
</evidence>
<proteinExistence type="predicted"/>
<dbReference type="PROSITE" id="PS50837">
    <property type="entry name" value="NACHT"/>
    <property type="match status" value="1"/>
</dbReference>
<dbReference type="InterPro" id="IPR027417">
    <property type="entry name" value="P-loop_NTPase"/>
</dbReference>
<gene>
    <name evidence="3" type="ORF">GCM10009544_56940</name>
</gene>
<keyword evidence="1" id="KW-0472">Membrane</keyword>
<organism evidence="3 4">
    <name type="scientific">Streptomyces stramineus</name>
    <dbReference type="NCBI Taxonomy" id="173861"/>
    <lineage>
        <taxon>Bacteria</taxon>
        <taxon>Bacillati</taxon>
        <taxon>Actinomycetota</taxon>
        <taxon>Actinomycetes</taxon>
        <taxon>Kitasatosporales</taxon>
        <taxon>Streptomycetaceae</taxon>
        <taxon>Streptomyces</taxon>
    </lineage>
</organism>
<accession>A0ABP3KWM6</accession>